<accession>A0ABW8C4S0</accession>
<proteinExistence type="predicted"/>
<evidence type="ECO:0000313" key="2">
    <source>
        <dbReference type="Proteomes" id="UP001614394"/>
    </source>
</evidence>
<comment type="caution">
    <text evidence="1">The sequence shown here is derived from an EMBL/GenBank/DDBJ whole genome shotgun (WGS) entry which is preliminary data.</text>
</comment>
<reference evidence="1 2" key="1">
    <citation type="submission" date="2024-10" db="EMBL/GenBank/DDBJ databases">
        <title>The Natural Products Discovery Center: Release of the First 8490 Sequenced Strains for Exploring Actinobacteria Biosynthetic Diversity.</title>
        <authorList>
            <person name="Kalkreuter E."/>
            <person name="Kautsar S.A."/>
            <person name="Yang D."/>
            <person name="Bader C.D."/>
            <person name="Teijaro C.N."/>
            <person name="Fluegel L."/>
            <person name="Davis C.M."/>
            <person name="Simpson J.R."/>
            <person name="Lauterbach L."/>
            <person name="Steele A.D."/>
            <person name="Gui C."/>
            <person name="Meng S."/>
            <person name="Li G."/>
            <person name="Viehrig K."/>
            <person name="Ye F."/>
            <person name="Su P."/>
            <person name="Kiefer A.F."/>
            <person name="Nichols A."/>
            <person name="Cepeda A.J."/>
            <person name="Yan W."/>
            <person name="Fan B."/>
            <person name="Jiang Y."/>
            <person name="Adhikari A."/>
            <person name="Zheng C.-J."/>
            <person name="Schuster L."/>
            <person name="Cowan T.M."/>
            <person name="Smanski M.J."/>
            <person name="Chevrette M.G."/>
            <person name="De Carvalho L.P.S."/>
            <person name="Shen B."/>
        </authorList>
    </citation>
    <scope>NUCLEOTIDE SEQUENCE [LARGE SCALE GENOMIC DNA]</scope>
    <source>
        <strain evidence="1 2">NPDC053399</strain>
    </source>
</reference>
<evidence type="ECO:0000313" key="1">
    <source>
        <dbReference type="EMBL" id="MFI9100411.1"/>
    </source>
</evidence>
<protein>
    <submittedName>
        <fullName evidence="1">Uncharacterized protein</fullName>
    </submittedName>
</protein>
<dbReference type="Proteomes" id="UP001614394">
    <property type="component" value="Unassembled WGS sequence"/>
</dbReference>
<sequence>MTTPQTQVGERPVEYRPRALSTLAPESEHGWTVKRYTVSSFRDVPAPDILEFARRGVRLSLPDPYPGLPSHAFSVVHEDEDACYVVVGWWSRNRVILHTRTWLADWDALSTPVEAPAYATACIWEMAAMAHERDAWVRHVVVPERPDFPAYLASAVSGPH</sequence>
<name>A0ABW8C4S0_9ACTN</name>
<organism evidence="1 2">
    <name type="scientific">Streptomyces fildesensis</name>
    <dbReference type="NCBI Taxonomy" id="375757"/>
    <lineage>
        <taxon>Bacteria</taxon>
        <taxon>Bacillati</taxon>
        <taxon>Actinomycetota</taxon>
        <taxon>Actinomycetes</taxon>
        <taxon>Kitasatosporales</taxon>
        <taxon>Streptomycetaceae</taxon>
        <taxon>Streptomyces</taxon>
    </lineage>
</organism>
<dbReference type="RefSeq" id="WP_399645572.1">
    <property type="nucleotide sequence ID" value="NZ_JBITYG010000002.1"/>
</dbReference>
<dbReference type="EMBL" id="JBITYG010000002">
    <property type="protein sequence ID" value="MFI9100411.1"/>
    <property type="molecule type" value="Genomic_DNA"/>
</dbReference>
<gene>
    <name evidence="1" type="ORF">ACIGXA_07780</name>
</gene>
<keyword evidence="2" id="KW-1185">Reference proteome</keyword>